<dbReference type="RefSeq" id="WP_221490048.1">
    <property type="nucleotide sequence ID" value="NZ_BAAAUI010000069.1"/>
</dbReference>
<sequence length="165" mass="17647">MPSLPQDEVLAVTTPAQFKAMAHPLRQRLLFALGQTPATISQLAGSLSVAKGSVAHHLKVLREAGMVRIGETRQVRGGTEQYYQRAARRFEVPDGLAGPTTALLHAVAEEVVGSPDPMLTVRHLRLTAEQAAEFRGRLQGLVDSLSDAGDGETGYGVLVTMYESG</sequence>
<dbReference type="AlphaFoldDB" id="A0A7W7FXH1"/>
<dbReference type="InterPro" id="IPR036388">
    <property type="entry name" value="WH-like_DNA-bd_sf"/>
</dbReference>
<protein>
    <submittedName>
        <fullName evidence="5">DNA-binding transcriptional ArsR family regulator</fullName>
    </submittedName>
</protein>
<dbReference type="Pfam" id="PF01022">
    <property type="entry name" value="HTH_5"/>
    <property type="match status" value="1"/>
</dbReference>
<evidence type="ECO:0000256" key="3">
    <source>
        <dbReference type="ARBA" id="ARBA00023163"/>
    </source>
</evidence>
<name>A0A7W7FXH1_9PSEU</name>
<dbReference type="CDD" id="cd00090">
    <property type="entry name" value="HTH_ARSR"/>
    <property type="match status" value="1"/>
</dbReference>
<keyword evidence="2 5" id="KW-0238">DNA-binding</keyword>
<dbReference type="InterPro" id="IPR051081">
    <property type="entry name" value="HTH_MetalResp_TranReg"/>
</dbReference>
<dbReference type="GO" id="GO:0003677">
    <property type="term" value="F:DNA binding"/>
    <property type="evidence" value="ECO:0007669"/>
    <property type="project" value="UniProtKB-KW"/>
</dbReference>
<reference evidence="5 6" key="1">
    <citation type="submission" date="2020-08" db="EMBL/GenBank/DDBJ databases">
        <title>Sequencing the genomes of 1000 actinobacteria strains.</title>
        <authorList>
            <person name="Klenk H.-P."/>
        </authorList>
    </citation>
    <scope>NUCLEOTIDE SEQUENCE [LARGE SCALE GENOMIC DNA]</scope>
    <source>
        <strain evidence="5 6">DSM 44230</strain>
    </source>
</reference>
<dbReference type="GO" id="GO:0003700">
    <property type="term" value="F:DNA-binding transcription factor activity"/>
    <property type="evidence" value="ECO:0007669"/>
    <property type="project" value="InterPro"/>
</dbReference>
<keyword evidence="3" id="KW-0804">Transcription</keyword>
<evidence type="ECO:0000256" key="2">
    <source>
        <dbReference type="ARBA" id="ARBA00023125"/>
    </source>
</evidence>
<dbReference type="InterPro" id="IPR001845">
    <property type="entry name" value="HTH_ArsR_DNA-bd_dom"/>
</dbReference>
<keyword evidence="6" id="KW-1185">Reference proteome</keyword>
<evidence type="ECO:0000313" key="6">
    <source>
        <dbReference type="Proteomes" id="UP000533598"/>
    </source>
</evidence>
<dbReference type="InterPro" id="IPR036390">
    <property type="entry name" value="WH_DNA-bd_sf"/>
</dbReference>
<gene>
    <name evidence="5" type="ORF">HNR67_005057</name>
</gene>
<dbReference type="PANTHER" id="PTHR33154">
    <property type="entry name" value="TRANSCRIPTIONAL REGULATOR, ARSR FAMILY"/>
    <property type="match status" value="1"/>
</dbReference>
<dbReference type="PANTHER" id="PTHR33154:SF33">
    <property type="entry name" value="TRANSCRIPTIONAL REPRESSOR SDPR"/>
    <property type="match status" value="1"/>
</dbReference>
<feature type="domain" description="HTH arsR-type" evidence="4">
    <location>
        <begin position="6"/>
        <end position="110"/>
    </location>
</feature>
<dbReference type="Proteomes" id="UP000533598">
    <property type="component" value="Unassembled WGS sequence"/>
</dbReference>
<keyword evidence="1" id="KW-0805">Transcription regulation</keyword>
<organism evidence="5 6">
    <name type="scientific">Crossiella cryophila</name>
    <dbReference type="NCBI Taxonomy" id="43355"/>
    <lineage>
        <taxon>Bacteria</taxon>
        <taxon>Bacillati</taxon>
        <taxon>Actinomycetota</taxon>
        <taxon>Actinomycetes</taxon>
        <taxon>Pseudonocardiales</taxon>
        <taxon>Pseudonocardiaceae</taxon>
        <taxon>Crossiella</taxon>
    </lineage>
</organism>
<dbReference type="PRINTS" id="PR00778">
    <property type="entry name" value="HTHARSR"/>
</dbReference>
<dbReference type="InterPro" id="IPR011991">
    <property type="entry name" value="ArsR-like_HTH"/>
</dbReference>
<accession>A0A7W7FXH1</accession>
<dbReference type="SMART" id="SM00418">
    <property type="entry name" value="HTH_ARSR"/>
    <property type="match status" value="1"/>
</dbReference>
<proteinExistence type="predicted"/>
<dbReference type="PROSITE" id="PS50987">
    <property type="entry name" value="HTH_ARSR_2"/>
    <property type="match status" value="1"/>
</dbReference>
<dbReference type="Gene3D" id="1.10.10.10">
    <property type="entry name" value="Winged helix-like DNA-binding domain superfamily/Winged helix DNA-binding domain"/>
    <property type="match status" value="1"/>
</dbReference>
<evidence type="ECO:0000256" key="1">
    <source>
        <dbReference type="ARBA" id="ARBA00023015"/>
    </source>
</evidence>
<dbReference type="SUPFAM" id="SSF46785">
    <property type="entry name" value="Winged helix' DNA-binding domain"/>
    <property type="match status" value="1"/>
</dbReference>
<comment type="caution">
    <text evidence="5">The sequence shown here is derived from an EMBL/GenBank/DDBJ whole genome shotgun (WGS) entry which is preliminary data.</text>
</comment>
<evidence type="ECO:0000313" key="5">
    <source>
        <dbReference type="EMBL" id="MBB4678939.1"/>
    </source>
</evidence>
<evidence type="ECO:0000259" key="4">
    <source>
        <dbReference type="PROSITE" id="PS50987"/>
    </source>
</evidence>
<dbReference type="EMBL" id="JACHMH010000001">
    <property type="protein sequence ID" value="MBB4678939.1"/>
    <property type="molecule type" value="Genomic_DNA"/>
</dbReference>